<reference evidence="9 10" key="1">
    <citation type="submission" date="2015-04" db="EMBL/GenBank/DDBJ databases">
        <authorList>
            <person name="Syromyatnikov M.Y."/>
            <person name="Popov V.N."/>
        </authorList>
    </citation>
    <scope>NUCLEOTIDE SEQUENCE [LARGE SCALE GENOMIC DNA]</scope>
</reference>
<dbReference type="EMBL" id="CVRI01000070">
    <property type="protein sequence ID" value="CRL07328.1"/>
    <property type="molecule type" value="Genomic_DNA"/>
</dbReference>
<keyword evidence="3 6" id="KW-0863">Zinc-finger</keyword>
<evidence type="ECO:0000313" key="9">
    <source>
        <dbReference type="EMBL" id="CRL07328.1"/>
    </source>
</evidence>
<dbReference type="Pfam" id="PF13913">
    <property type="entry name" value="zf-C2HC_2"/>
    <property type="match status" value="2"/>
</dbReference>
<evidence type="ECO:0000256" key="1">
    <source>
        <dbReference type="ARBA" id="ARBA00010843"/>
    </source>
</evidence>
<feature type="compositionally biased region" description="Basic and acidic residues" evidence="7">
    <location>
        <begin position="125"/>
        <end position="134"/>
    </location>
</feature>
<evidence type="ECO:0000256" key="2">
    <source>
        <dbReference type="ARBA" id="ARBA00022723"/>
    </source>
</evidence>
<dbReference type="InterPro" id="IPR049899">
    <property type="entry name" value="Znf_C2HC_C3H"/>
</dbReference>
<proteinExistence type="inferred from homology"/>
<keyword evidence="10" id="KW-1185">Reference proteome</keyword>
<evidence type="ECO:0000259" key="8">
    <source>
        <dbReference type="PROSITE" id="PS52027"/>
    </source>
</evidence>
<evidence type="ECO:0000313" key="10">
    <source>
        <dbReference type="Proteomes" id="UP000183832"/>
    </source>
</evidence>
<evidence type="ECO:0000256" key="4">
    <source>
        <dbReference type="ARBA" id="ARBA00022833"/>
    </source>
</evidence>
<dbReference type="OrthoDB" id="10255185at2759"/>
<keyword evidence="4" id="KW-0862">Zinc</keyword>
<dbReference type="AlphaFoldDB" id="A0A1J1J4K3"/>
<sequence length="403" mass="44530">MSSQGSRLEQIQMRYQQKQMSGNDQKKSDTFSETQKLLTSSLGAGKVRAMFDERRHRINAGIDKSYLLDPITVESKSTATKGVIAPAKSVRLDHKMSNYSKVIVPPLQNRYKSPDVTSNNNTSATRDEQLDKSRNLKKVSAIAKPNSRVGSSSKVAPVNSTPSALKNLTNQRSPTRSTKSGSSIVGSGNTARASPKATMGVSSRSVTPKQRTSALSLKNENSPRNSFDDDDDDDDAPVPEGLVKCGICKRNFAEDRIEKHQVICQKTKTKKRKIFDASKKRVQGTEAESYLRKPTHVQRSNKVTTPTSASSKASNWRSKHEDFIKTIRAAKEMKAFLAKGGKLSDLPPPPPSENPDYVQCPHCSRRFNEAAANRHIPICQNMQHNKPKPKPSAGKLTNSTKRR</sequence>
<evidence type="ECO:0000256" key="3">
    <source>
        <dbReference type="ARBA" id="ARBA00022771"/>
    </source>
</evidence>
<dbReference type="GO" id="GO:0008270">
    <property type="term" value="F:zinc ion binding"/>
    <property type="evidence" value="ECO:0007669"/>
    <property type="project" value="UniProtKB-KW"/>
</dbReference>
<accession>A0A1J1J4K3</accession>
<dbReference type="PANTHER" id="PTHR14649">
    <property type="entry name" value="ZINC FINGER C2HC DOMAIN-CONTAINING PROTEIN 1C"/>
    <property type="match status" value="1"/>
</dbReference>
<dbReference type="InterPro" id="IPR026104">
    <property type="entry name" value="ZNF_C2HC_dom_1C"/>
</dbReference>
<feature type="compositionally biased region" description="Polar residues" evidence="7">
    <location>
        <begin position="200"/>
        <end position="225"/>
    </location>
</feature>
<feature type="domain" description="C2HC/C3H-type" evidence="8">
    <location>
        <begin position="241"/>
        <end position="270"/>
    </location>
</feature>
<protein>
    <submittedName>
        <fullName evidence="9">CLUMA_CG020307, isoform A</fullName>
    </submittedName>
</protein>
<evidence type="ECO:0000256" key="6">
    <source>
        <dbReference type="PROSITE-ProRule" id="PRU01371"/>
    </source>
</evidence>
<keyword evidence="5" id="KW-0175">Coiled coil</keyword>
<feature type="compositionally biased region" description="Polar residues" evidence="7">
    <location>
        <begin position="148"/>
        <end position="192"/>
    </location>
</feature>
<comment type="similarity">
    <text evidence="1">Belongs to the ZC2HC1 family.</text>
</comment>
<feature type="region of interest" description="Disordered" evidence="7">
    <location>
        <begin position="379"/>
        <end position="403"/>
    </location>
</feature>
<gene>
    <name evidence="9" type="ORF">CLUMA_CG020307</name>
</gene>
<feature type="region of interest" description="Disordered" evidence="7">
    <location>
        <begin position="15"/>
        <end position="34"/>
    </location>
</feature>
<dbReference type="Gene3D" id="3.30.160.60">
    <property type="entry name" value="Classic Zinc Finger"/>
    <property type="match status" value="1"/>
</dbReference>
<feature type="region of interest" description="Disordered" evidence="7">
    <location>
        <begin position="103"/>
        <end position="236"/>
    </location>
</feature>
<organism evidence="9 10">
    <name type="scientific">Clunio marinus</name>
    <dbReference type="NCBI Taxonomy" id="568069"/>
    <lineage>
        <taxon>Eukaryota</taxon>
        <taxon>Metazoa</taxon>
        <taxon>Ecdysozoa</taxon>
        <taxon>Arthropoda</taxon>
        <taxon>Hexapoda</taxon>
        <taxon>Insecta</taxon>
        <taxon>Pterygota</taxon>
        <taxon>Neoptera</taxon>
        <taxon>Endopterygota</taxon>
        <taxon>Diptera</taxon>
        <taxon>Nematocera</taxon>
        <taxon>Chironomoidea</taxon>
        <taxon>Chironomidae</taxon>
        <taxon>Clunio</taxon>
    </lineage>
</organism>
<dbReference type="PANTHER" id="PTHR14649:SF1">
    <property type="entry name" value="ZINC FINGER C2HC DOMAIN-CONTAINING PROTEIN 1C"/>
    <property type="match status" value="1"/>
</dbReference>
<evidence type="ECO:0000256" key="7">
    <source>
        <dbReference type="SAM" id="MobiDB-lite"/>
    </source>
</evidence>
<keyword evidence="2" id="KW-0479">Metal-binding</keyword>
<evidence type="ECO:0000256" key="5">
    <source>
        <dbReference type="ARBA" id="ARBA00023054"/>
    </source>
</evidence>
<feature type="compositionally biased region" description="Polar residues" evidence="7">
    <location>
        <begin position="115"/>
        <end position="124"/>
    </location>
</feature>
<dbReference type="PROSITE" id="PS52027">
    <property type="entry name" value="ZF_C2HC_C3H"/>
    <property type="match status" value="2"/>
</dbReference>
<dbReference type="Proteomes" id="UP000183832">
    <property type="component" value="Unassembled WGS sequence"/>
</dbReference>
<name>A0A1J1J4K3_9DIPT</name>
<feature type="domain" description="C2HC/C3H-type" evidence="8">
    <location>
        <begin position="356"/>
        <end position="385"/>
    </location>
</feature>